<dbReference type="OrthoDB" id="10679554at2759"/>
<dbReference type="InParanoid" id="A2FXJ0"/>
<reference evidence="1" key="1">
    <citation type="submission" date="2006-10" db="EMBL/GenBank/DDBJ databases">
        <authorList>
            <person name="Amadeo P."/>
            <person name="Zhao Q."/>
            <person name="Wortman J."/>
            <person name="Fraser-Liggett C."/>
            <person name="Carlton J."/>
        </authorList>
    </citation>
    <scope>NUCLEOTIDE SEQUENCE</scope>
    <source>
        <strain evidence="1">G3</strain>
    </source>
</reference>
<accession>A2FXJ0</accession>
<dbReference type="KEGG" id="tva:4748072"/>
<dbReference type="EMBL" id="DS114113">
    <property type="protein sequence ID" value="EAX90387.1"/>
    <property type="molecule type" value="Genomic_DNA"/>
</dbReference>
<dbReference type="AlphaFoldDB" id="A2FXJ0"/>
<protein>
    <submittedName>
        <fullName evidence="1">Uncharacterized protein</fullName>
    </submittedName>
</protein>
<name>A2FXJ0_TRIV3</name>
<proteinExistence type="predicted"/>
<reference evidence="1" key="2">
    <citation type="journal article" date="2007" name="Science">
        <title>Draft genome sequence of the sexually transmitted pathogen Trichomonas vaginalis.</title>
        <authorList>
            <person name="Carlton J.M."/>
            <person name="Hirt R.P."/>
            <person name="Silva J.C."/>
            <person name="Delcher A.L."/>
            <person name="Schatz M."/>
            <person name="Zhao Q."/>
            <person name="Wortman J.R."/>
            <person name="Bidwell S.L."/>
            <person name="Alsmark U.C.M."/>
            <person name="Besteiro S."/>
            <person name="Sicheritz-Ponten T."/>
            <person name="Noel C.J."/>
            <person name="Dacks J.B."/>
            <person name="Foster P.G."/>
            <person name="Simillion C."/>
            <person name="Van de Peer Y."/>
            <person name="Miranda-Saavedra D."/>
            <person name="Barton G.J."/>
            <person name="Westrop G.D."/>
            <person name="Mueller S."/>
            <person name="Dessi D."/>
            <person name="Fiori P.L."/>
            <person name="Ren Q."/>
            <person name="Paulsen I."/>
            <person name="Zhang H."/>
            <person name="Bastida-Corcuera F.D."/>
            <person name="Simoes-Barbosa A."/>
            <person name="Brown M.T."/>
            <person name="Hayes R.D."/>
            <person name="Mukherjee M."/>
            <person name="Okumura C.Y."/>
            <person name="Schneider R."/>
            <person name="Smith A.J."/>
            <person name="Vanacova S."/>
            <person name="Villalvazo M."/>
            <person name="Haas B.J."/>
            <person name="Pertea M."/>
            <person name="Feldblyum T.V."/>
            <person name="Utterback T.R."/>
            <person name="Shu C.L."/>
            <person name="Osoegawa K."/>
            <person name="de Jong P.J."/>
            <person name="Hrdy I."/>
            <person name="Horvathova L."/>
            <person name="Zubacova Z."/>
            <person name="Dolezal P."/>
            <person name="Malik S.B."/>
            <person name="Logsdon J.M. Jr."/>
            <person name="Henze K."/>
            <person name="Gupta A."/>
            <person name="Wang C.C."/>
            <person name="Dunne R.L."/>
            <person name="Upcroft J.A."/>
            <person name="Upcroft P."/>
            <person name="White O."/>
            <person name="Salzberg S.L."/>
            <person name="Tang P."/>
            <person name="Chiu C.-H."/>
            <person name="Lee Y.-S."/>
            <person name="Embley T.M."/>
            <person name="Coombs G.H."/>
            <person name="Mottram J.C."/>
            <person name="Tachezy J."/>
            <person name="Fraser-Liggett C.M."/>
            <person name="Johnson P.J."/>
        </authorList>
    </citation>
    <scope>NUCLEOTIDE SEQUENCE [LARGE SCALE GENOMIC DNA]</scope>
    <source>
        <strain evidence="1">G3</strain>
    </source>
</reference>
<evidence type="ECO:0000313" key="1">
    <source>
        <dbReference type="EMBL" id="EAX90387.1"/>
    </source>
</evidence>
<gene>
    <name evidence="1" type="ORF">TVAG_389410</name>
</gene>
<dbReference type="VEuPathDB" id="TrichDB:TVAGG3_0123850"/>
<organism evidence="1 2">
    <name type="scientific">Trichomonas vaginalis (strain ATCC PRA-98 / G3)</name>
    <dbReference type="NCBI Taxonomy" id="412133"/>
    <lineage>
        <taxon>Eukaryota</taxon>
        <taxon>Metamonada</taxon>
        <taxon>Parabasalia</taxon>
        <taxon>Trichomonadida</taxon>
        <taxon>Trichomonadidae</taxon>
        <taxon>Trichomonas</taxon>
    </lineage>
</organism>
<dbReference type="VEuPathDB" id="TrichDB:TVAG_389410"/>
<sequence>MIRGRKPHAITAAALTKRKEQEKMEKLYYAERKKLFIGDEEFMNTLHPFEDSKKGCGKKSSPFQKALIACINENNGYATEQQLLDYVVKKWDIIVKYTPRAFISEPSIRVIRLNLSVRKKARHLFLKHPELPDTWIINSSPRKNPPKRTLFRNTMIDESSEEDEKTSSEIEAPIESEPDVINESYIMHKDTFERYVEDYMKSVEGDVKLEDIALQLSKFKDKAGLFKCLPLERRVRACLIVLKSEGRVFFDEKTNTWSNQKKPLIIEKSSENNNRLTGVEISYLTIDEMYEKIKNKGIV</sequence>
<keyword evidence="2" id="KW-1185">Reference proteome</keyword>
<evidence type="ECO:0000313" key="2">
    <source>
        <dbReference type="Proteomes" id="UP000001542"/>
    </source>
</evidence>
<dbReference type="Proteomes" id="UP000001542">
    <property type="component" value="Unassembled WGS sequence"/>
</dbReference>
<dbReference type="RefSeq" id="XP_001303317.1">
    <property type="nucleotide sequence ID" value="XM_001303316.1"/>
</dbReference>